<reference evidence="1" key="1">
    <citation type="submission" date="2021-01" db="EMBL/GenBank/DDBJ databases">
        <authorList>
            <person name="Corre E."/>
            <person name="Pelletier E."/>
            <person name="Niang G."/>
            <person name="Scheremetjew M."/>
            <person name="Finn R."/>
            <person name="Kale V."/>
            <person name="Holt S."/>
            <person name="Cochrane G."/>
            <person name="Meng A."/>
            <person name="Brown T."/>
            <person name="Cohen L."/>
        </authorList>
    </citation>
    <scope>NUCLEOTIDE SEQUENCE</scope>
    <source>
        <strain evidence="1">CCMP1594</strain>
    </source>
</reference>
<organism evidence="1">
    <name type="scientific">Eutreptiella gymnastica</name>
    <dbReference type="NCBI Taxonomy" id="73025"/>
    <lineage>
        <taxon>Eukaryota</taxon>
        <taxon>Discoba</taxon>
        <taxon>Euglenozoa</taxon>
        <taxon>Euglenida</taxon>
        <taxon>Spirocuta</taxon>
        <taxon>Euglenophyceae</taxon>
        <taxon>Eutreptiales</taxon>
        <taxon>Eutreptiaceae</taxon>
        <taxon>Eutreptiella</taxon>
    </lineage>
</organism>
<accession>A0A7S4LD60</accession>
<evidence type="ECO:0000313" key="1">
    <source>
        <dbReference type="EMBL" id="CAE0821549.1"/>
    </source>
</evidence>
<proteinExistence type="predicted"/>
<gene>
    <name evidence="1" type="ORF">EGYM00163_LOCUS32723</name>
</gene>
<name>A0A7S4LD60_9EUGL</name>
<dbReference type="AlphaFoldDB" id="A0A7S4LD60"/>
<dbReference type="EMBL" id="HBJA01094295">
    <property type="protein sequence ID" value="CAE0821549.1"/>
    <property type="molecule type" value="Transcribed_RNA"/>
</dbReference>
<sequence length="132" mass="14333">MQLVSTTGSNRSPCLVSAPAVQPQVHNPAEDCNLQHKVAHLAELPDGGRALQQRWDVPCKVEHPVHRHALCRALHHPRPLSPSSPSTGTRAHFPLSMTFPSLRARYALTLDRECNEGCGKAGAAGAQWQAHT</sequence>
<protein>
    <submittedName>
        <fullName evidence="1">Uncharacterized protein</fullName>
    </submittedName>
</protein>